<proteinExistence type="predicted"/>
<protein>
    <submittedName>
        <fullName evidence="1">Uncharacterized protein</fullName>
    </submittedName>
</protein>
<sequence length="182" mass="21163">MGGALALGIALWRMYLQGSRFNDATLVRPKGLLSDFDQTPVACSRRLRMTKLTECLPGPREAYILPRFPYPRTVTWGNRRMTCPYMGRRTVMSCLCFYPELRKMLRRDLYDIEKSYKVLAHVQPLSSTAKAVTIALECSTKITYAAWRSLKRLTCNLTFRLIFWRTEARVPKPEYRLPLWAS</sequence>
<reference evidence="1 2" key="1">
    <citation type="submission" date="2015-07" db="EMBL/GenBank/DDBJ databases">
        <title>The genome of Melipona quadrifasciata.</title>
        <authorList>
            <person name="Pan H."/>
            <person name="Kapheim K."/>
        </authorList>
    </citation>
    <scope>NUCLEOTIDE SEQUENCE [LARGE SCALE GENOMIC DNA]</scope>
    <source>
        <strain evidence="1">0111107301</strain>
        <tissue evidence="1">Whole body</tissue>
    </source>
</reference>
<name>A0A0N0U4W8_9HYME</name>
<evidence type="ECO:0000313" key="1">
    <source>
        <dbReference type="EMBL" id="KOX72701.1"/>
    </source>
</evidence>
<accession>A0A0N0U4W8</accession>
<organism evidence="1 2">
    <name type="scientific">Melipona quadrifasciata</name>
    <dbReference type="NCBI Taxonomy" id="166423"/>
    <lineage>
        <taxon>Eukaryota</taxon>
        <taxon>Metazoa</taxon>
        <taxon>Ecdysozoa</taxon>
        <taxon>Arthropoda</taxon>
        <taxon>Hexapoda</taxon>
        <taxon>Insecta</taxon>
        <taxon>Pterygota</taxon>
        <taxon>Neoptera</taxon>
        <taxon>Endopterygota</taxon>
        <taxon>Hymenoptera</taxon>
        <taxon>Apocrita</taxon>
        <taxon>Aculeata</taxon>
        <taxon>Apoidea</taxon>
        <taxon>Anthophila</taxon>
        <taxon>Apidae</taxon>
        <taxon>Melipona</taxon>
    </lineage>
</organism>
<evidence type="ECO:0000313" key="2">
    <source>
        <dbReference type="Proteomes" id="UP000053105"/>
    </source>
</evidence>
<gene>
    <name evidence="1" type="ORF">WN51_01266</name>
</gene>
<dbReference type="EMBL" id="KQ435813">
    <property type="protein sequence ID" value="KOX72701.1"/>
    <property type="molecule type" value="Genomic_DNA"/>
</dbReference>
<dbReference type="Proteomes" id="UP000053105">
    <property type="component" value="Unassembled WGS sequence"/>
</dbReference>
<keyword evidence="2" id="KW-1185">Reference proteome</keyword>
<dbReference type="AlphaFoldDB" id="A0A0N0U4W8"/>